<dbReference type="Proteomes" id="UP000237889">
    <property type="component" value="Chromosome"/>
</dbReference>
<reference evidence="2 3" key="1">
    <citation type="submission" date="2018-03" db="EMBL/GenBank/DDBJ databases">
        <title>Genome sequencing of Phreatobacter sp.</title>
        <authorList>
            <person name="Kim S.-J."/>
            <person name="Heo J."/>
            <person name="Kwon S.-W."/>
        </authorList>
    </citation>
    <scope>NUCLEOTIDE SEQUENCE [LARGE SCALE GENOMIC DNA]</scope>
    <source>
        <strain evidence="2 3">S-12</strain>
    </source>
</reference>
<proteinExistence type="predicted"/>
<sequence>MFGMTLLDGLAFGYFALAWAAYAWLVEVWGGRRRGLTATMAEYRRRWMAEMLVRPNRIVDTQINMTLQQGSSFFASTSLLAVGACLGLINASDRALEVVQSLSFGHAGSREQWEIKLAGLMVIFVYAFFKFGWAYRLFNYCAILIGATPEGERRNSAEAEAMAGRAARMNTIAAAHFNRGQRAFFFALGYLGWFAGPAVFMVATTAVFAVLYRRQFFSESRQAVI</sequence>
<evidence type="ECO:0000256" key="1">
    <source>
        <dbReference type="SAM" id="Phobius"/>
    </source>
</evidence>
<dbReference type="EMBL" id="CP027668">
    <property type="protein sequence ID" value="AVO45278.1"/>
    <property type="molecule type" value="Genomic_DNA"/>
</dbReference>
<feature type="transmembrane region" description="Helical" evidence="1">
    <location>
        <begin position="12"/>
        <end position="30"/>
    </location>
</feature>
<keyword evidence="1" id="KW-1133">Transmembrane helix</keyword>
<keyword evidence="1" id="KW-0472">Membrane</keyword>
<dbReference type="AlphaFoldDB" id="A0A2S0NAV5"/>
<dbReference type="OrthoDB" id="9806874at2"/>
<protein>
    <submittedName>
        <fullName evidence="2">DUF599 domain-containing protein</fullName>
    </submittedName>
</protein>
<keyword evidence="1" id="KW-0812">Transmembrane</keyword>
<dbReference type="RefSeq" id="WP_106748619.1">
    <property type="nucleotide sequence ID" value="NZ_CP027668.1"/>
</dbReference>
<dbReference type="PANTHER" id="PTHR31881:SF6">
    <property type="entry name" value="OS09G0494600 PROTEIN"/>
    <property type="match status" value="1"/>
</dbReference>
<gene>
    <name evidence="2" type="ORF">C6569_09515</name>
</gene>
<evidence type="ECO:0000313" key="3">
    <source>
        <dbReference type="Proteomes" id="UP000237889"/>
    </source>
</evidence>
<feature type="transmembrane region" description="Helical" evidence="1">
    <location>
        <begin position="190"/>
        <end position="212"/>
    </location>
</feature>
<dbReference type="PANTHER" id="PTHR31881">
    <property type="match status" value="1"/>
</dbReference>
<name>A0A2S0NAV5_9HYPH</name>
<dbReference type="Pfam" id="PF04654">
    <property type="entry name" value="DUF599"/>
    <property type="match status" value="1"/>
</dbReference>
<evidence type="ECO:0000313" key="2">
    <source>
        <dbReference type="EMBL" id="AVO45278.1"/>
    </source>
</evidence>
<dbReference type="InterPro" id="IPR006747">
    <property type="entry name" value="DUF599"/>
</dbReference>
<dbReference type="KEGG" id="phr:C6569_09515"/>
<keyword evidence="3" id="KW-1185">Reference proteome</keyword>
<feature type="transmembrane region" description="Helical" evidence="1">
    <location>
        <begin position="117"/>
        <end position="135"/>
    </location>
</feature>
<organism evidence="2 3">
    <name type="scientific">Phreatobacter cathodiphilus</name>
    <dbReference type="NCBI Taxonomy" id="1868589"/>
    <lineage>
        <taxon>Bacteria</taxon>
        <taxon>Pseudomonadati</taxon>
        <taxon>Pseudomonadota</taxon>
        <taxon>Alphaproteobacteria</taxon>
        <taxon>Hyphomicrobiales</taxon>
        <taxon>Phreatobacteraceae</taxon>
        <taxon>Phreatobacter</taxon>
    </lineage>
</organism>
<accession>A0A2S0NAV5</accession>